<evidence type="ECO:0000313" key="2">
    <source>
        <dbReference type="Proteomes" id="UP001139311"/>
    </source>
</evidence>
<organism evidence="1 2">
    <name type="scientific">Roseicella aerolata</name>
    <dbReference type="NCBI Taxonomy" id="2883479"/>
    <lineage>
        <taxon>Bacteria</taxon>
        <taxon>Pseudomonadati</taxon>
        <taxon>Pseudomonadota</taxon>
        <taxon>Alphaproteobacteria</taxon>
        <taxon>Acetobacterales</taxon>
        <taxon>Roseomonadaceae</taxon>
        <taxon>Roseicella</taxon>
    </lineage>
</organism>
<keyword evidence="2" id="KW-1185">Reference proteome</keyword>
<proteinExistence type="predicted"/>
<reference evidence="1" key="1">
    <citation type="submission" date="2021-10" db="EMBL/GenBank/DDBJ databases">
        <title>Roseicella aerolatum sp. nov., isolated from aerosols of e-waste dismantling site.</title>
        <authorList>
            <person name="Qin T."/>
        </authorList>
    </citation>
    <scope>NUCLEOTIDE SEQUENCE</scope>
    <source>
        <strain evidence="1">GB24</strain>
    </source>
</reference>
<evidence type="ECO:0000313" key="1">
    <source>
        <dbReference type="EMBL" id="MCB4825113.1"/>
    </source>
</evidence>
<gene>
    <name evidence="1" type="ORF">LHA35_25635</name>
</gene>
<dbReference type="EMBL" id="JAJAQI010000065">
    <property type="protein sequence ID" value="MCB4825113.1"/>
    <property type="molecule type" value="Genomic_DNA"/>
</dbReference>
<dbReference type="Proteomes" id="UP001139311">
    <property type="component" value="Unassembled WGS sequence"/>
</dbReference>
<sequence>MAGLGELKTTEGPETSLVYEFHNVRPIELLDFTNSLLAVGEQYKSFIRRQGGPWAEDDYRLYVKEVRSGSIIAELVSMATQGQMIAPFAPFIVQFTQQLGEWFEFLKGVKDAKDVKELFLGATKKDFQQVSQIIEPVAKDGGSQINLIAKQGGTIIFNAPLNSIEANAVQNGLRRRIEAIPETISVTCAPELDPGLMEELAS</sequence>
<accession>A0A9X1LDG6</accession>
<comment type="caution">
    <text evidence="1">The sequence shown here is derived from an EMBL/GenBank/DDBJ whole genome shotgun (WGS) entry which is preliminary data.</text>
</comment>
<name>A0A9X1LDG6_9PROT</name>
<dbReference type="AlphaFoldDB" id="A0A9X1LDG6"/>
<dbReference type="RefSeq" id="WP_226613808.1">
    <property type="nucleotide sequence ID" value="NZ_JAJAQI010000065.1"/>
</dbReference>
<protein>
    <submittedName>
        <fullName evidence="1">Uncharacterized protein</fullName>
    </submittedName>
</protein>